<dbReference type="RefSeq" id="WP_022792564.1">
    <property type="nucleotide sequence ID" value="NZ_FNNC01000002.1"/>
</dbReference>
<name>A0A1H2T301_9BACI</name>
<accession>A0A1H2T301</accession>
<dbReference type="STRING" id="1122204.SAMN05421781_1197"/>
<keyword evidence="1" id="KW-1133">Transmembrane helix</keyword>
<feature type="transmembrane region" description="Helical" evidence="1">
    <location>
        <begin position="100"/>
        <end position="119"/>
    </location>
</feature>
<gene>
    <name evidence="2" type="ORF">SAMN05421781_1197</name>
</gene>
<reference evidence="2 3" key="1">
    <citation type="submission" date="2016-10" db="EMBL/GenBank/DDBJ databases">
        <authorList>
            <person name="de Groot N.N."/>
        </authorList>
    </citation>
    <scope>NUCLEOTIDE SEQUENCE [LARGE SCALE GENOMIC DNA]</scope>
    <source>
        <strain evidence="2 3">DSM 23126</strain>
    </source>
</reference>
<dbReference type="EMBL" id="FNNC01000002">
    <property type="protein sequence ID" value="SDW37669.1"/>
    <property type="molecule type" value="Genomic_DNA"/>
</dbReference>
<proteinExistence type="predicted"/>
<evidence type="ECO:0000256" key="1">
    <source>
        <dbReference type="SAM" id="Phobius"/>
    </source>
</evidence>
<organism evidence="2 3">
    <name type="scientific">Marinococcus luteus</name>
    <dbReference type="NCBI Taxonomy" id="1122204"/>
    <lineage>
        <taxon>Bacteria</taxon>
        <taxon>Bacillati</taxon>
        <taxon>Bacillota</taxon>
        <taxon>Bacilli</taxon>
        <taxon>Bacillales</taxon>
        <taxon>Bacillaceae</taxon>
        <taxon>Marinococcus</taxon>
    </lineage>
</organism>
<keyword evidence="3" id="KW-1185">Reference proteome</keyword>
<feature type="transmembrane region" description="Helical" evidence="1">
    <location>
        <begin position="38"/>
        <end position="64"/>
    </location>
</feature>
<keyword evidence="1" id="KW-0472">Membrane</keyword>
<keyword evidence="1" id="KW-0812">Transmembrane</keyword>
<dbReference type="AlphaFoldDB" id="A0A1H2T301"/>
<evidence type="ECO:0000313" key="3">
    <source>
        <dbReference type="Proteomes" id="UP000199488"/>
    </source>
</evidence>
<feature type="transmembrane region" description="Helical" evidence="1">
    <location>
        <begin position="126"/>
        <end position="146"/>
    </location>
</feature>
<dbReference type="OrthoDB" id="2966557at2"/>
<sequence length="151" mass="16790">METSTDMLREYLKGSGAACTVTLLLFIFYTIILGEVQLFPNLAFLLAVCTYLGSIVGVLLLKLVEPYQYHILYPVLGTFFFGFLGIFYGVSIIYAYQLDGFFVVVTMASSMSFFISQFVQAQTIAWIMAGSGPFFLAVIMFSNQLARSLGQ</sequence>
<protein>
    <submittedName>
        <fullName evidence="2">Uncharacterized protein</fullName>
    </submittedName>
</protein>
<evidence type="ECO:0000313" key="2">
    <source>
        <dbReference type="EMBL" id="SDW37669.1"/>
    </source>
</evidence>
<feature type="transmembrane region" description="Helical" evidence="1">
    <location>
        <begin position="12"/>
        <end position="32"/>
    </location>
</feature>
<feature type="transmembrane region" description="Helical" evidence="1">
    <location>
        <begin position="71"/>
        <end position="94"/>
    </location>
</feature>
<dbReference type="Proteomes" id="UP000199488">
    <property type="component" value="Unassembled WGS sequence"/>
</dbReference>